<dbReference type="GO" id="GO:0005524">
    <property type="term" value="F:ATP binding"/>
    <property type="evidence" value="ECO:0007669"/>
    <property type="project" value="UniProtKB-KW"/>
</dbReference>
<evidence type="ECO:0000256" key="3">
    <source>
        <dbReference type="ARBA" id="ARBA00022840"/>
    </source>
</evidence>
<evidence type="ECO:0000256" key="1">
    <source>
        <dbReference type="ARBA" id="ARBA00022448"/>
    </source>
</evidence>
<feature type="domain" description="ABC transporter" evidence="5">
    <location>
        <begin position="202"/>
        <end position="434"/>
    </location>
</feature>
<dbReference type="InterPro" id="IPR003593">
    <property type="entry name" value="AAA+_ATPase"/>
</dbReference>
<accession>A0A0A2VDX3</accession>
<dbReference type="Proteomes" id="UP000030106">
    <property type="component" value="Unassembled WGS sequence"/>
</dbReference>
<dbReference type="InterPro" id="IPR017871">
    <property type="entry name" value="ABC_transporter-like_CS"/>
</dbReference>
<keyword evidence="4" id="KW-0764">Sulfate transport</keyword>
<dbReference type="Pfam" id="PF00005">
    <property type="entry name" value="ABC_tran"/>
    <property type="match status" value="1"/>
</dbReference>
<dbReference type="Gene3D" id="3.40.190.10">
    <property type="entry name" value="Periplasmic binding protein-like II"/>
    <property type="match status" value="1"/>
</dbReference>
<dbReference type="STRING" id="1245745.A0A0A2VDX3"/>
<dbReference type="PANTHER" id="PTHR42781">
    <property type="entry name" value="SPERMIDINE/PUTRESCINE IMPORT ATP-BINDING PROTEIN POTA"/>
    <property type="match status" value="1"/>
</dbReference>
<sequence>MADEQPRVRAAGQLQRRQNGIVTVVQPERRQPQRSKQLQAAREVTVGSVLSQFRQRGALLKRQIHPGHQRDRMFGWPSVTAIEQAIFPDINAHRQIRHFMAGWGRANAPVMPVKISFAIAPFDGEAERGFRPVGERRQLHQDLSLFRLAVYHQRLLAGKTLPHVNVVDAAAALPQRPRHGRAAVDKPLSVFVINDPQRGSILPAGESAAAANYGEKVVLKEINLAVKKGEMIALLGPSGCGKTTLLNALCGFIPVKQGYITVAGNNITQSPPEQRNITMVFQSYALWPHLTVEQNIGYGLKLRKWRRDAIQARVLELLQMVNLNGLAGAKITELSGGQRQRVALARALAIEPDVLVLDEPLSNLDAKVRLNVRHEIKQLQKKLGFTSVIVTHDQQEALVMADRIVVLNNGQIEQTGSPEEIYQKPATPFVADFMGADNRITAQEISTLGLASLNNSGEQEIYFRSSDAVLSSLNKAVPERGLTLEGVVEQNAFIGHNYRYAIRCRDRLFHADSVDNLPLNTNVRLHVPELAAVTALFLSYGAQAETVLNVATAGDQNMVDYVKTWLGPKFEAAHPGVKVRVVGTGPGDAGSNKIIEKLSAQQQSGAKTWDIDVAVVHQKAGGELVEKGLLEKYRQQIKTGSMVTADNAKNALGVNVDGYVMPMFLSQTAIAWNSETMKAPPASYDELVEWTTKHPQAFGYNGIKNGMSGVSFVVGWIYAYGTDAQRLSALPYDKSVEKNWSQAFEKLKAFNKNVTFTPGNAGTLDMLTRGEIAMGPVWVDMFYTWKDQGKLPPSIKLALLSPGMPGQPMYYVTPAKAAQPELAREFIALATSPEVQADGIVKQFNWYPGIDAKYVQPKLDDATWSKLFAEISPKALADYGKSFPIAPYFDDIKEGYESQVSN</sequence>
<gene>
    <name evidence="6" type="ORF">BBAD15_g8578</name>
</gene>
<dbReference type="PROSITE" id="PS50893">
    <property type="entry name" value="ABC_TRANSPORTER_2"/>
    <property type="match status" value="1"/>
</dbReference>
<dbReference type="GO" id="GO:0016887">
    <property type="term" value="F:ATP hydrolysis activity"/>
    <property type="evidence" value="ECO:0007669"/>
    <property type="project" value="InterPro"/>
</dbReference>
<dbReference type="Pfam" id="PF13416">
    <property type="entry name" value="SBP_bac_8"/>
    <property type="match status" value="1"/>
</dbReference>
<organism evidence="6 7">
    <name type="scientific">Beauveria bassiana D1-5</name>
    <dbReference type="NCBI Taxonomy" id="1245745"/>
    <lineage>
        <taxon>Eukaryota</taxon>
        <taxon>Fungi</taxon>
        <taxon>Dikarya</taxon>
        <taxon>Ascomycota</taxon>
        <taxon>Pezizomycotina</taxon>
        <taxon>Sordariomycetes</taxon>
        <taxon>Hypocreomycetidae</taxon>
        <taxon>Hypocreales</taxon>
        <taxon>Cordycipitaceae</taxon>
        <taxon>Beauveria</taxon>
    </lineage>
</organism>
<evidence type="ECO:0000259" key="5">
    <source>
        <dbReference type="PROSITE" id="PS50893"/>
    </source>
</evidence>
<protein>
    <submittedName>
        <fullName evidence="6">Fe(3+) ions import ATP-binding protein FbpC 2</fullName>
    </submittedName>
</protein>
<dbReference type="SUPFAM" id="SSF52540">
    <property type="entry name" value="P-loop containing nucleoside triphosphate hydrolases"/>
    <property type="match status" value="1"/>
</dbReference>
<evidence type="ECO:0000256" key="2">
    <source>
        <dbReference type="ARBA" id="ARBA00022741"/>
    </source>
</evidence>
<dbReference type="InterPro" id="IPR003439">
    <property type="entry name" value="ABC_transporter-like_ATP-bd"/>
</dbReference>
<name>A0A0A2VDX3_BEABA</name>
<dbReference type="Gene3D" id="3.40.50.300">
    <property type="entry name" value="P-loop containing nucleotide triphosphate hydrolases"/>
    <property type="match status" value="1"/>
</dbReference>
<dbReference type="FunFam" id="3.40.50.300:FF:000425">
    <property type="entry name" value="Probable ABC transporter, ATP-binding subunit"/>
    <property type="match status" value="1"/>
</dbReference>
<keyword evidence="2" id="KW-0547">Nucleotide-binding</keyword>
<dbReference type="SMART" id="SM00382">
    <property type="entry name" value="AAA"/>
    <property type="match status" value="1"/>
</dbReference>
<evidence type="ECO:0000256" key="4">
    <source>
        <dbReference type="ARBA" id="ARBA00023032"/>
    </source>
</evidence>
<dbReference type="InterPro" id="IPR050093">
    <property type="entry name" value="ABC_SmlMolc_Importer"/>
</dbReference>
<dbReference type="SUPFAM" id="SSF53850">
    <property type="entry name" value="Periplasmic binding protein-like II"/>
    <property type="match status" value="1"/>
</dbReference>
<dbReference type="InterPro" id="IPR006059">
    <property type="entry name" value="SBP"/>
</dbReference>
<dbReference type="PROSITE" id="PS00211">
    <property type="entry name" value="ABC_TRANSPORTER_1"/>
    <property type="match status" value="1"/>
</dbReference>
<dbReference type="AlphaFoldDB" id="A0A0A2VDX3"/>
<keyword evidence="1" id="KW-0813">Transport</keyword>
<reference evidence="6 7" key="1">
    <citation type="submission" date="2012-10" db="EMBL/GenBank/DDBJ databases">
        <title>Genome sequencing and analysis of entomopathogenic fungi Beauveria bassiana D1-5.</title>
        <authorList>
            <person name="Li Q."/>
            <person name="Wang L."/>
            <person name="Zhang Z."/>
            <person name="Wang Q."/>
            <person name="Ren J."/>
            <person name="Wang M."/>
            <person name="Xu W."/>
            <person name="Wang J."/>
            <person name="Lu Y."/>
            <person name="Du Q."/>
            <person name="Sun Z."/>
        </authorList>
    </citation>
    <scope>NUCLEOTIDE SEQUENCE [LARGE SCALE GENOMIC DNA]</scope>
    <source>
        <strain evidence="6 7">D1-5</strain>
    </source>
</reference>
<evidence type="ECO:0000313" key="7">
    <source>
        <dbReference type="Proteomes" id="UP000030106"/>
    </source>
</evidence>
<dbReference type="PANTHER" id="PTHR42781:SF4">
    <property type="entry name" value="SPERMIDINE_PUTRESCINE IMPORT ATP-BINDING PROTEIN POTA"/>
    <property type="match status" value="1"/>
</dbReference>
<evidence type="ECO:0000313" key="6">
    <source>
        <dbReference type="EMBL" id="KGQ06096.1"/>
    </source>
</evidence>
<proteinExistence type="predicted"/>
<dbReference type="EMBL" id="ANFO01000871">
    <property type="protein sequence ID" value="KGQ06096.1"/>
    <property type="molecule type" value="Genomic_DNA"/>
</dbReference>
<keyword evidence="3 6" id="KW-0067">ATP-binding</keyword>
<dbReference type="HOGENOM" id="CLU_321306_0_0_1"/>
<dbReference type="InterPro" id="IPR027417">
    <property type="entry name" value="P-loop_NTPase"/>
</dbReference>
<comment type="caution">
    <text evidence="6">The sequence shown here is derived from an EMBL/GenBank/DDBJ whole genome shotgun (WGS) entry which is preliminary data.</text>
</comment>